<feature type="coiled-coil region" evidence="1">
    <location>
        <begin position="75"/>
        <end position="109"/>
    </location>
</feature>
<evidence type="ECO:0000313" key="3">
    <source>
        <dbReference type="EMBL" id="TKW52858.1"/>
    </source>
</evidence>
<protein>
    <submittedName>
        <fullName evidence="3">Uncharacterized protein</fullName>
    </submittedName>
</protein>
<keyword evidence="1" id="KW-0175">Coiled coil</keyword>
<sequence>MNAQIHGSVRFSSGTGDDSRTITWSPPPPSSRANHDHHSEVNDRKRRRVQVKIVKQGVAMLQLGSDLTYDFRLNHAETEDKVASVTAERDSLRRALDAVEDELRITRGDYQASLRELDDIKYEFNQYKMHHGQSNGTVNQLRTKLHKITQSRLSIIENRNQLLETIKDMEEEKLKSENERNSLREKVVECVAAQGRQEHRLRKVKALFRADLECARKEAAFANRHWDEARNEIKVAIQEMDSIRKEAQAEKHHLVQQRHQLQKELDFAKGNHEECRDENKRLMQHNESLKKEYQGCKISHDELVDGLRNAQQTTTEAQAQLHDTQRELEHSREKYATLITEMRLLEETKMAQTNQLGSERCEHLREKREATEKHSKAEAEIKQLRDQIHNLRSELRSDTLENEGDKLLVMA</sequence>
<feature type="region of interest" description="Disordered" evidence="2">
    <location>
        <begin position="1"/>
        <end position="46"/>
    </location>
</feature>
<evidence type="ECO:0000256" key="2">
    <source>
        <dbReference type="SAM" id="MobiDB-lite"/>
    </source>
</evidence>
<organism evidence="3 4">
    <name type="scientific">Colletotrichum tanaceti</name>
    <dbReference type="NCBI Taxonomy" id="1306861"/>
    <lineage>
        <taxon>Eukaryota</taxon>
        <taxon>Fungi</taxon>
        <taxon>Dikarya</taxon>
        <taxon>Ascomycota</taxon>
        <taxon>Pezizomycotina</taxon>
        <taxon>Sordariomycetes</taxon>
        <taxon>Hypocreomycetidae</taxon>
        <taxon>Glomerellales</taxon>
        <taxon>Glomerellaceae</taxon>
        <taxon>Colletotrichum</taxon>
        <taxon>Colletotrichum destructivum species complex</taxon>
    </lineage>
</organism>
<feature type="compositionally biased region" description="Polar residues" evidence="2">
    <location>
        <begin position="1"/>
        <end position="24"/>
    </location>
</feature>
<feature type="coiled-coil region" evidence="1">
    <location>
        <begin position="226"/>
        <end position="401"/>
    </location>
</feature>
<proteinExistence type="predicted"/>
<feature type="compositionally biased region" description="Basic and acidic residues" evidence="2">
    <location>
        <begin position="33"/>
        <end position="43"/>
    </location>
</feature>
<dbReference type="Proteomes" id="UP000310108">
    <property type="component" value="Unassembled WGS sequence"/>
</dbReference>
<name>A0A4U6XAZ5_9PEZI</name>
<reference evidence="3 4" key="1">
    <citation type="journal article" date="2019" name="PLoS ONE">
        <title>Comparative genome analysis indicates high evolutionary potential of pathogenicity genes in Colletotrichum tanaceti.</title>
        <authorList>
            <person name="Lelwala R.V."/>
            <person name="Korhonen P.K."/>
            <person name="Young N.D."/>
            <person name="Scott J.B."/>
            <person name="Ades P.A."/>
            <person name="Gasser R.B."/>
            <person name="Taylor P.W.J."/>
        </authorList>
    </citation>
    <scope>NUCLEOTIDE SEQUENCE [LARGE SCALE GENOMIC DNA]</scope>
    <source>
        <strain evidence="3">BRIP57314</strain>
    </source>
</reference>
<comment type="caution">
    <text evidence="3">The sequence shown here is derived from an EMBL/GenBank/DDBJ whole genome shotgun (WGS) entry which is preliminary data.</text>
</comment>
<evidence type="ECO:0000256" key="1">
    <source>
        <dbReference type="SAM" id="Coils"/>
    </source>
</evidence>
<dbReference type="EMBL" id="PJEX01000218">
    <property type="protein sequence ID" value="TKW52858.1"/>
    <property type="molecule type" value="Genomic_DNA"/>
</dbReference>
<accession>A0A4U6XAZ5</accession>
<dbReference type="OrthoDB" id="4836536at2759"/>
<feature type="coiled-coil region" evidence="1">
    <location>
        <begin position="152"/>
        <end position="186"/>
    </location>
</feature>
<keyword evidence="4" id="KW-1185">Reference proteome</keyword>
<evidence type="ECO:0000313" key="4">
    <source>
        <dbReference type="Proteomes" id="UP000310108"/>
    </source>
</evidence>
<gene>
    <name evidence="3" type="ORF">CTA1_11882</name>
</gene>
<dbReference type="AlphaFoldDB" id="A0A4U6XAZ5"/>